<sequence length="56" mass="6639">MPNSLLPINTQDCQHLIFMFSVISKFLIQYNFFNDWPKFSSTYINIKKYACQDNAV</sequence>
<organism evidence="1">
    <name type="scientific">Rhizophagus irregularis (strain DAOM 181602 / DAOM 197198 / MUCL 43194)</name>
    <name type="common">Arbuscular mycorrhizal fungus</name>
    <name type="synonym">Glomus intraradices</name>
    <dbReference type="NCBI Taxonomy" id="747089"/>
    <lineage>
        <taxon>Eukaryota</taxon>
        <taxon>Fungi</taxon>
        <taxon>Fungi incertae sedis</taxon>
        <taxon>Mucoromycota</taxon>
        <taxon>Glomeromycotina</taxon>
        <taxon>Glomeromycetes</taxon>
        <taxon>Glomerales</taxon>
        <taxon>Glomeraceae</taxon>
        <taxon>Rhizophagus</taxon>
    </lineage>
</organism>
<dbReference type="HOGENOM" id="CLU_3015345_0_0_1"/>
<protein>
    <submittedName>
        <fullName evidence="1">Uncharacterized protein</fullName>
    </submittedName>
</protein>
<dbReference type="EMBL" id="KI285647">
    <property type="protein sequence ID" value="ESA11771.1"/>
    <property type="molecule type" value="Genomic_DNA"/>
</dbReference>
<evidence type="ECO:0000313" key="1">
    <source>
        <dbReference type="EMBL" id="ESA11771.1"/>
    </source>
</evidence>
<proteinExistence type="predicted"/>
<gene>
    <name evidence="1" type="ORF">GLOINDRAFT_27910</name>
</gene>
<accession>U9U830</accession>
<name>U9U830_RHIID</name>
<reference evidence="1" key="1">
    <citation type="submission" date="2013-07" db="EMBL/GenBank/DDBJ databases">
        <title>The genome of an arbuscular mycorrhizal fungus provides insights into the evolution of the oldest plant symbiosis.</title>
        <authorList>
            <consortium name="DOE Joint Genome Institute"/>
            <person name="Tisserant E."/>
            <person name="Malbreil M."/>
            <person name="Kuo A."/>
            <person name="Kohler A."/>
            <person name="Symeonidi A."/>
            <person name="Balestrini R."/>
            <person name="Charron P."/>
            <person name="Duensing N."/>
            <person name="Frei-dit-Frey N."/>
            <person name="Gianinazzi-Pearson V."/>
            <person name="Gilbert B."/>
            <person name="Handa Y."/>
            <person name="Hijri M."/>
            <person name="Kaul R."/>
            <person name="Kawaguchi M."/>
            <person name="Krajinski F."/>
            <person name="Lammers P."/>
            <person name="Lapierre D."/>
            <person name="Masclaux F.G."/>
            <person name="Murat C."/>
            <person name="Morin E."/>
            <person name="Ndikumana S."/>
            <person name="Pagni M."/>
            <person name="Petitpierre D."/>
            <person name="Requena N."/>
            <person name="Rosikiewicz P."/>
            <person name="Riley R."/>
            <person name="Saito K."/>
            <person name="San Clemente H."/>
            <person name="Shapiro H."/>
            <person name="van Tuinen D."/>
            <person name="Becard G."/>
            <person name="Bonfante P."/>
            <person name="Paszkowski U."/>
            <person name="Shachar-Hill Y."/>
            <person name="Young J.P."/>
            <person name="Sanders I.R."/>
            <person name="Henrissat B."/>
            <person name="Rensing S.A."/>
            <person name="Grigoriev I.V."/>
            <person name="Corradi N."/>
            <person name="Roux C."/>
            <person name="Martin F."/>
        </authorList>
    </citation>
    <scope>NUCLEOTIDE SEQUENCE</scope>
    <source>
        <strain evidence="1">DAOM 197198</strain>
    </source>
</reference>
<dbReference type="AlphaFoldDB" id="U9U830"/>